<reference evidence="1 2" key="1">
    <citation type="submission" date="2020-03" db="EMBL/GenBank/DDBJ databases">
        <title>Draft Genome Sequence of Cudoniella acicularis.</title>
        <authorList>
            <person name="Buettner E."/>
            <person name="Kellner H."/>
        </authorList>
    </citation>
    <scope>NUCLEOTIDE SEQUENCE [LARGE SCALE GENOMIC DNA]</scope>
    <source>
        <strain evidence="1 2">DSM 108380</strain>
    </source>
</reference>
<dbReference type="EMBL" id="JAAMPI010000468">
    <property type="protein sequence ID" value="KAF4631189.1"/>
    <property type="molecule type" value="Genomic_DNA"/>
</dbReference>
<sequence>MQKCYFLAPTLHFPPNGPIALGNIIASPSYPDSPINTSPPPPIPTSMGLYNIIESNWKTLRERQQSCSGGIWTTFLHILIFGGDIDISKSGSLTEEYHFRKLVTRYFQPTIEYIKTSVYQQDVQDFIVGHKGKGQIYMITGVKIASGATVAITEAKKRGLHFQLGVDATPAGVPIAMGPKLERGGDEVQRTSSEIEEDFVFAYRLTQIKIRKKGGLVYQQYDKEGELFGVGNDEGDKEEGEGDFRDQFEIEELVEHDVCAEEFGMKSVTVLDDDGKETCQSVIPLKE</sequence>
<protein>
    <submittedName>
        <fullName evidence="1">Uncharacterized protein</fullName>
    </submittedName>
</protein>
<dbReference type="OrthoDB" id="4500473at2759"/>
<proteinExistence type="predicted"/>
<keyword evidence="2" id="KW-1185">Reference proteome</keyword>
<dbReference type="AlphaFoldDB" id="A0A8H4RJG4"/>
<name>A0A8H4RJG4_9HELO</name>
<organism evidence="1 2">
    <name type="scientific">Cudoniella acicularis</name>
    <dbReference type="NCBI Taxonomy" id="354080"/>
    <lineage>
        <taxon>Eukaryota</taxon>
        <taxon>Fungi</taxon>
        <taxon>Dikarya</taxon>
        <taxon>Ascomycota</taxon>
        <taxon>Pezizomycotina</taxon>
        <taxon>Leotiomycetes</taxon>
        <taxon>Helotiales</taxon>
        <taxon>Tricladiaceae</taxon>
        <taxon>Cudoniella</taxon>
    </lineage>
</organism>
<dbReference type="Proteomes" id="UP000566819">
    <property type="component" value="Unassembled WGS sequence"/>
</dbReference>
<evidence type="ECO:0000313" key="2">
    <source>
        <dbReference type="Proteomes" id="UP000566819"/>
    </source>
</evidence>
<accession>A0A8H4RJG4</accession>
<evidence type="ECO:0000313" key="1">
    <source>
        <dbReference type="EMBL" id="KAF4631189.1"/>
    </source>
</evidence>
<comment type="caution">
    <text evidence="1">The sequence shown here is derived from an EMBL/GenBank/DDBJ whole genome shotgun (WGS) entry which is preliminary data.</text>
</comment>
<gene>
    <name evidence="1" type="ORF">G7Y89_g6947</name>
</gene>